<evidence type="ECO:0000313" key="2">
    <source>
        <dbReference type="Proteomes" id="UP000814128"/>
    </source>
</evidence>
<protein>
    <submittedName>
        <fullName evidence="1">Urb2/Npa2 family-domain-containing protein</fullName>
    </submittedName>
</protein>
<accession>A0ACB8QTT6</accession>
<sequence length="1400" mass="153839">MSLQNFIRALRAPSDPPKMGGPLKIEIARQTWNDTENNVPSKAETITEFILTNLLKERDKQRESSVTDPRYWELLLDVIRSRSSSITTVQKTWLVPLLNRTPIAPIVVSLLDLAARADVVSLQHIIAPASAVLRTLWPLAVPKMSVEILLHCFGAFVAATFNISRHLDYFLDIGKLVSSSLRNSFNNSSNKKKLQGNFVDTHLNNWASALYTLGDDASDTCFGLYTTGRDIIFNGDTLKASIGISSAKTVVSALETSPASLALLSKLFQSFVQVLRKNQALSGQGNLSAAEIRASSMRFFASCDELISRSPDTLAREAHASRLSLLLIVENDALLGPVQSESYQTLQRLASACVNTLRAAPNLPHASIILQCLCVISRIDHDLVKPSISSLLTHLLRIPCEPHPAAISAVEFLSQCTRYHSRARSLPTLISEISTALSPQRTTSSTSEMYACAAASPMFSRPFTALLSMSVRAFVTPGQVLQLTQDLLSTIKEAWNGYEALAKKAVADYGHGPRKKARRSMGAEEVDVAESDVDSAVLYFSLVARLAASVLPALPIHTVSEDVKGRIREALDTSLQVWTAGALEISECITNRGDWRRDMWAADVGLAAGLRLLYALSRSTALDIVFTEVDGLCTALLTVARRADILPELFVEISRILLTRPGVTTESGFNDIFELILSHLESHVANSSLWTGRLVDLTVTGGGRWQMAVALLKLVLDRALLIVELKGTQDQLDRIVDLLFKSLPQNRACYEDGLSLFSVVGECLRSAQFWEQPRLRASLLSSAGTRLKVLDKVDMDAVRDSRTQSLALEDVGLSQGLVAQIAEGLTLLLYAPWEYLSRWARADILRRAVSLDMILASTALQDDSTEPLKESRTLLHRLFTQAGSADHSTAEDYLRHLLHHPKVFNGDDVTLGIVAVHYLTLMRAAENGVEGPLVTLIDSLQELTISTPQSKDEETLIEKFLVVVMDHFSLASFNGTVTGKLRMLYECVSDNVKHWLQQPAAFGTPRDVLEKLSWLRLYDQLSRFGAWLGRDDSLAPGLADKLVSLLLKSSDKDLPVFQEACQIVFQSQLSELAIVAISKRMLPENLDALVIRAMRSLSSEEFGGCLDLISEALVDPHLGRSLETVVRLGSVLLSGAPEGTLKIVQLQLTRWIQLFVDYKDFTANPLVRSSTLALVSKQCTDRPASVRSMNMAMIWSLLGRMLTSSRSHEPVPSPEVFHQIVSIVGALVRFRRDLVLDTLPHLCAVLRQLIMCLRGPRPNLGAKQYQVVADSLPSWIDPRAPLGAEESSALSRLLSTLATKNVVRGRLGPNEPQRAESLARPLSKHAAYVLQAYIETVNDPLCAMSAAVRDGLRPGLLVLCSMLNEHARDALMASGLDVAGRVAMKAVWGEYEKDRYVGQG</sequence>
<reference evidence="1" key="1">
    <citation type="submission" date="2021-02" db="EMBL/GenBank/DDBJ databases">
        <authorList>
            <consortium name="DOE Joint Genome Institute"/>
            <person name="Ahrendt S."/>
            <person name="Looney B.P."/>
            <person name="Miyauchi S."/>
            <person name="Morin E."/>
            <person name="Drula E."/>
            <person name="Courty P.E."/>
            <person name="Chicoki N."/>
            <person name="Fauchery L."/>
            <person name="Kohler A."/>
            <person name="Kuo A."/>
            <person name="Labutti K."/>
            <person name="Pangilinan J."/>
            <person name="Lipzen A."/>
            <person name="Riley R."/>
            <person name="Andreopoulos W."/>
            <person name="He G."/>
            <person name="Johnson J."/>
            <person name="Barry K.W."/>
            <person name="Grigoriev I.V."/>
            <person name="Nagy L."/>
            <person name="Hibbett D."/>
            <person name="Henrissat B."/>
            <person name="Matheny P.B."/>
            <person name="Labbe J."/>
            <person name="Martin F."/>
        </authorList>
    </citation>
    <scope>NUCLEOTIDE SEQUENCE</scope>
    <source>
        <strain evidence="1">EC-137</strain>
    </source>
</reference>
<evidence type="ECO:0000313" key="1">
    <source>
        <dbReference type="EMBL" id="KAI0034913.1"/>
    </source>
</evidence>
<proteinExistence type="predicted"/>
<comment type="caution">
    <text evidence="1">The sequence shown here is derived from an EMBL/GenBank/DDBJ whole genome shotgun (WGS) entry which is preliminary data.</text>
</comment>
<gene>
    <name evidence="1" type="ORF">K488DRAFT_83519</name>
</gene>
<dbReference type="EMBL" id="MU273492">
    <property type="protein sequence ID" value="KAI0034913.1"/>
    <property type="molecule type" value="Genomic_DNA"/>
</dbReference>
<reference evidence="1" key="2">
    <citation type="journal article" date="2022" name="New Phytol.">
        <title>Evolutionary transition to the ectomycorrhizal habit in the genomes of a hyperdiverse lineage of mushroom-forming fungi.</title>
        <authorList>
            <person name="Looney B."/>
            <person name="Miyauchi S."/>
            <person name="Morin E."/>
            <person name="Drula E."/>
            <person name="Courty P.E."/>
            <person name="Kohler A."/>
            <person name="Kuo A."/>
            <person name="LaButti K."/>
            <person name="Pangilinan J."/>
            <person name="Lipzen A."/>
            <person name="Riley R."/>
            <person name="Andreopoulos W."/>
            <person name="He G."/>
            <person name="Johnson J."/>
            <person name="Nolan M."/>
            <person name="Tritt A."/>
            <person name="Barry K.W."/>
            <person name="Grigoriev I.V."/>
            <person name="Nagy L.G."/>
            <person name="Hibbett D."/>
            <person name="Henrissat B."/>
            <person name="Matheny P.B."/>
            <person name="Labbe J."/>
            <person name="Martin F.M."/>
        </authorList>
    </citation>
    <scope>NUCLEOTIDE SEQUENCE</scope>
    <source>
        <strain evidence="1">EC-137</strain>
    </source>
</reference>
<dbReference type="Proteomes" id="UP000814128">
    <property type="component" value="Unassembled WGS sequence"/>
</dbReference>
<name>A0ACB8QTT6_9AGAM</name>
<keyword evidence="2" id="KW-1185">Reference proteome</keyword>
<organism evidence="1 2">
    <name type="scientific">Vararia minispora EC-137</name>
    <dbReference type="NCBI Taxonomy" id="1314806"/>
    <lineage>
        <taxon>Eukaryota</taxon>
        <taxon>Fungi</taxon>
        <taxon>Dikarya</taxon>
        <taxon>Basidiomycota</taxon>
        <taxon>Agaricomycotina</taxon>
        <taxon>Agaricomycetes</taxon>
        <taxon>Russulales</taxon>
        <taxon>Lachnocladiaceae</taxon>
        <taxon>Vararia</taxon>
    </lineage>
</organism>